<protein>
    <submittedName>
        <fullName evidence="2">Uncharacterized protein</fullName>
    </submittedName>
</protein>
<evidence type="ECO:0000313" key="2">
    <source>
        <dbReference type="WBParaSite" id="Gr19_v10_g4872.t1"/>
    </source>
</evidence>
<dbReference type="Proteomes" id="UP000887572">
    <property type="component" value="Unplaced"/>
</dbReference>
<evidence type="ECO:0000313" key="1">
    <source>
        <dbReference type="Proteomes" id="UP000887572"/>
    </source>
</evidence>
<accession>A0A914HWT0</accession>
<keyword evidence="1" id="KW-1185">Reference proteome</keyword>
<sequence>MVWRKLKHRPSHLLLGNLSKTSAFFYLTANSKGIHHAKMGEGLSRVSRNTQSLPIPTKNTYCKNFFLR</sequence>
<name>A0A914HWT0_GLORO</name>
<dbReference type="AlphaFoldDB" id="A0A914HWT0"/>
<organism evidence="1 2">
    <name type="scientific">Globodera rostochiensis</name>
    <name type="common">Golden nematode worm</name>
    <name type="synonym">Heterodera rostochiensis</name>
    <dbReference type="NCBI Taxonomy" id="31243"/>
    <lineage>
        <taxon>Eukaryota</taxon>
        <taxon>Metazoa</taxon>
        <taxon>Ecdysozoa</taxon>
        <taxon>Nematoda</taxon>
        <taxon>Chromadorea</taxon>
        <taxon>Rhabditida</taxon>
        <taxon>Tylenchina</taxon>
        <taxon>Tylenchomorpha</taxon>
        <taxon>Tylenchoidea</taxon>
        <taxon>Heteroderidae</taxon>
        <taxon>Heteroderinae</taxon>
        <taxon>Globodera</taxon>
    </lineage>
</organism>
<proteinExistence type="predicted"/>
<reference evidence="2" key="1">
    <citation type="submission" date="2022-11" db="UniProtKB">
        <authorList>
            <consortium name="WormBaseParasite"/>
        </authorList>
    </citation>
    <scope>IDENTIFICATION</scope>
</reference>
<dbReference type="WBParaSite" id="Gr19_v10_g4872.t1">
    <property type="protein sequence ID" value="Gr19_v10_g4872.t1"/>
    <property type="gene ID" value="Gr19_v10_g4872"/>
</dbReference>